<gene>
    <name evidence="1" type="ORF">OWV82_008200</name>
</gene>
<protein>
    <submittedName>
        <fullName evidence="1">Potassium transporter</fullName>
    </submittedName>
</protein>
<reference evidence="1 2" key="1">
    <citation type="journal article" date="2023" name="Science">
        <title>Complex scaffold remodeling in plant triterpene biosynthesis.</title>
        <authorList>
            <person name="De La Pena R."/>
            <person name="Hodgson H."/>
            <person name="Liu J.C."/>
            <person name="Stephenson M.J."/>
            <person name="Martin A.C."/>
            <person name="Owen C."/>
            <person name="Harkess A."/>
            <person name="Leebens-Mack J."/>
            <person name="Jimenez L.E."/>
            <person name="Osbourn A."/>
            <person name="Sattely E.S."/>
        </authorList>
    </citation>
    <scope>NUCLEOTIDE SEQUENCE [LARGE SCALE GENOMIC DNA]</scope>
    <source>
        <strain evidence="2">cv. JPN11</strain>
        <tissue evidence="1">Leaf</tissue>
    </source>
</reference>
<evidence type="ECO:0000313" key="1">
    <source>
        <dbReference type="EMBL" id="KAJ4720357.1"/>
    </source>
</evidence>
<name>A0ACC1YAN5_MELAZ</name>
<sequence>MQAEDAELSNYALDTVTIERKRAQYIKSKMENSQIAKIMLFLVTILGTSMVIGDGILTPCISVLSAVSGIKSLGQDAVTWISVVILIFLFVVQKFGTDKVGASFAPIIFIWFTFIAAIGLYDLIKYDITVLRAFNPFYIITYFIRNGKQAWISLGGVIMCITGTEAMFADLGHFNVRAIQISFSGIVFPALLAAYSGQASYLTKHPENVENTFYDSIPGPLYWPTFVVAVLAAIIASQAMISGGFSIIAQSLSLGCFPRVKVVHTSPKHEGQVYIPEINYLLMIACVLVTVSFKTTEHIGNAYGIAVVAVMVITTCLVSLIMLTEWKTKLRWVAGFFGVFFVVESIYLSSVLYKFAQGGYLPLAFSVFLMTIMGIWHYVHKQRYVYELNNKLPADYVKELVVNSNVNRVPGMGLLYSELVQGIPPIFPHFVANIPSIHSVLVFVSIKSIPISKVLLEERFLFRRVEPRDLNMYRCVVRYGYRDQIEEAEEFQRQLVENLKEFIRNELLINGAPTAEQMADPAPEILAGAEEEMQFVQRARENGVVYLLGEADVVAEPNSSLFKKILVNYVYNFLRKNFRQGEKFLAIPQSKLLRVGMTYEI</sequence>
<accession>A0ACC1YAN5</accession>
<evidence type="ECO:0000313" key="2">
    <source>
        <dbReference type="Proteomes" id="UP001164539"/>
    </source>
</evidence>
<dbReference type="Proteomes" id="UP001164539">
    <property type="component" value="Chromosome 4"/>
</dbReference>
<dbReference type="EMBL" id="CM051397">
    <property type="protein sequence ID" value="KAJ4720357.1"/>
    <property type="molecule type" value="Genomic_DNA"/>
</dbReference>
<proteinExistence type="predicted"/>
<comment type="caution">
    <text evidence="1">The sequence shown here is derived from an EMBL/GenBank/DDBJ whole genome shotgun (WGS) entry which is preliminary data.</text>
</comment>
<organism evidence="1 2">
    <name type="scientific">Melia azedarach</name>
    <name type="common">Chinaberry tree</name>
    <dbReference type="NCBI Taxonomy" id="155640"/>
    <lineage>
        <taxon>Eukaryota</taxon>
        <taxon>Viridiplantae</taxon>
        <taxon>Streptophyta</taxon>
        <taxon>Embryophyta</taxon>
        <taxon>Tracheophyta</taxon>
        <taxon>Spermatophyta</taxon>
        <taxon>Magnoliopsida</taxon>
        <taxon>eudicotyledons</taxon>
        <taxon>Gunneridae</taxon>
        <taxon>Pentapetalae</taxon>
        <taxon>rosids</taxon>
        <taxon>malvids</taxon>
        <taxon>Sapindales</taxon>
        <taxon>Meliaceae</taxon>
        <taxon>Melia</taxon>
    </lineage>
</organism>
<keyword evidence="2" id="KW-1185">Reference proteome</keyword>